<dbReference type="GO" id="GO:0005829">
    <property type="term" value="C:cytosol"/>
    <property type="evidence" value="ECO:0007669"/>
    <property type="project" value="InterPro"/>
</dbReference>
<protein>
    <recommendedName>
        <fullName evidence="2">Pyrrolidone-carboxylate peptidase</fullName>
    </recommendedName>
    <alternativeName>
        <fullName evidence="7">5-oxoprolyl-peptidase</fullName>
    </alternativeName>
    <alternativeName>
        <fullName evidence="8">Pyroglutamyl-peptidase I</fullName>
    </alternativeName>
</protein>
<evidence type="ECO:0000256" key="4">
    <source>
        <dbReference type="ARBA" id="ARBA00022670"/>
    </source>
</evidence>
<dbReference type="OrthoDB" id="9779738at2"/>
<comment type="similarity">
    <text evidence="1">Belongs to the peptidase C15 family.</text>
</comment>
<dbReference type="RefSeq" id="WP_015598975.1">
    <property type="nucleotide sequence ID" value="NC_021172.1"/>
</dbReference>
<dbReference type="CDD" id="cd00501">
    <property type="entry name" value="Peptidase_C15"/>
    <property type="match status" value="1"/>
</dbReference>
<evidence type="ECO:0000313" key="9">
    <source>
        <dbReference type="EMBL" id="AGK58958.1"/>
    </source>
</evidence>
<sequence>MPLWTDLPPTVLLTGFGPFPGVRRNASASLVKWLSFKARIALPHCRFVAAVLPTEWTRAPSILAELYERHDPVLALHFGVATNMRGFRVETEARNFCRMSPDAAGSLPVLNRVFEDGAPTLPATIAATSIVRHLEAQGYNATLSNDAGGYLCNAVLYHSLAEARDRGGRCKVGFIHVPADAKLRDTVGYAVPGAVEILKVALNALSPAPILTSV</sequence>
<dbReference type="Gene3D" id="3.40.630.20">
    <property type="entry name" value="Peptidase C15, pyroglutamyl peptidase I-like"/>
    <property type="match status" value="1"/>
</dbReference>
<keyword evidence="5" id="KW-0378">Hydrolase</keyword>
<dbReference type="PANTHER" id="PTHR23402:SF1">
    <property type="entry name" value="PYROGLUTAMYL-PEPTIDASE I"/>
    <property type="match status" value="1"/>
</dbReference>
<evidence type="ECO:0000256" key="3">
    <source>
        <dbReference type="ARBA" id="ARBA00022490"/>
    </source>
</evidence>
<gene>
    <name evidence="9" type="ORF">HYPDE_36433</name>
</gene>
<dbReference type="PIRSF" id="PIRSF015592">
    <property type="entry name" value="Prld-crbxl_pptds"/>
    <property type="match status" value="1"/>
</dbReference>
<evidence type="ECO:0000256" key="6">
    <source>
        <dbReference type="ARBA" id="ARBA00022807"/>
    </source>
</evidence>
<proteinExistence type="inferred from homology"/>
<dbReference type="SUPFAM" id="SSF53182">
    <property type="entry name" value="Pyrrolidone carboxyl peptidase (pyroglutamate aminopeptidase)"/>
    <property type="match status" value="1"/>
</dbReference>
<dbReference type="GO" id="GO:0006508">
    <property type="term" value="P:proteolysis"/>
    <property type="evidence" value="ECO:0007669"/>
    <property type="project" value="UniProtKB-KW"/>
</dbReference>
<keyword evidence="6" id="KW-0788">Thiol protease</keyword>
<evidence type="ECO:0000256" key="5">
    <source>
        <dbReference type="ARBA" id="ARBA00022801"/>
    </source>
</evidence>
<dbReference type="EMBL" id="CP005587">
    <property type="protein sequence ID" value="AGK58958.1"/>
    <property type="molecule type" value="Genomic_DNA"/>
</dbReference>
<dbReference type="InterPro" id="IPR000816">
    <property type="entry name" value="Peptidase_C15"/>
</dbReference>
<organism evidence="9 10">
    <name type="scientific">Hyphomicrobium denitrificans 1NES1</name>
    <dbReference type="NCBI Taxonomy" id="670307"/>
    <lineage>
        <taxon>Bacteria</taxon>
        <taxon>Pseudomonadati</taxon>
        <taxon>Pseudomonadota</taxon>
        <taxon>Alphaproteobacteria</taxon>
        <taxon>Hyphomicrobiales</taxon>
        <taxon>Hyphomicrobiaceae</taxon>
        <taxon>Hyphomicrobium</taxon>
    </lineage>
</organism>
<evidence type="ECO:0000256" key="8">
    <source>
        <dbReference type="ARBA" id="ARBA00031559"/>
    </source>
</evidence>
<keyword evidence="3" id="KW-0963">Cytoplasm</keyword>
<evidence type="ECO:0000313" key="10">
    <source>
        <dbReference type="Proteomes" id="UP000005952"/>
    </source>
</evidence>
<name>N0B7F6_9HYPH</name>
<dbReference type="Proteomes" id="UP000005952">
    <property type="component" value="Chromosome"/>
</dbReference>
<dbReference type="KEGG" id="hdt:HYPDE_36433"/>
<accession>N0B7F6</accession>
<dbReference type="AlphaFoldDB" id="N0B7F6"/>
<evidence type="ECO:0000256" key="7">
    <source>
        <dbReference type="ARBA" id="ARBA00030836"/>
    </source>
</evidence>
<keyword evidence="10" id="KW-1185">Reference proteome</keyword>
<dbReference type="eggNOG" id="COG2039">
    <property type="taxonomic scope" value="Bacteria"/>
</dbReference>
<reference evidence="9 10" key="1">
    <citation type="journal article" date="2013" name="Genome Announc.">
        <title>Genome sequences for three denitrifying bacterial strains isolated from a uranium- and nitrate-contaminated subsurface environment.</title>
        <authorList>
            <person name="Venkatramanan R."/>
            <person name="Prakash O."/>
            <person name="Woyke T."/>
            <person name="Chain P."/>
            <person name="Goodwin L.A."/>
            <person name="Watson D."/>
            <person name="Brooks S."/>
            <person name="Kostka J.E."/>
            <person name="Green S.J."/>
        </authorList>
    </citation>
    <scope>NUCLEOTIDE SEQUENCE [LARGE SCALE GENOMIC DNA]</scope>
    <source>
        <strain evidence="9 10">1NES1</strain>
    </source>
</reference>
<dbReference type="PRINTS" id="PR00706">
    <property type="entry name" value="PYROGLUPTASE"/>
</dbReference>
<keyword evidence="4" id="KW-0645">Protease</keyword>
<dbReference type="PANTHER" id="PTHR23402">
    <property type="entry name" value="PROTEASE FAMILY C15 PYROGLUTAMYL-PEPTIDASE I-RELATED"/>
    <property type="match status" value="1"/>
</dbReference>
<dbReference type="GO" id="GO:0016920">
    <property type="term" value="F:pyroglutamyl-peptidase activity"/>
    <property type="evidence" value="ECO:0007669"/>
    <property type="project" value="InterPro"/>
</dbReference>
<dbReference type="STRING" id="670307.HYPDE_36433"/>
<dbReference type="Pfam" id="PF01470">
    <property type="entry name" value="Peptidase_C15"/>
    <property type="match status" value="1"/>
</dbReference>
<dbReference type="InterPro" id="IPR036440">
    <property type="entry name" value="Peptidase_C15-like_sf"/>
</dbReference>
<evidence type="ECO:0000256" key="2">
    <source>
        <dbReference type="ARBA" id="ARBA00019191"/>
    </source>
</evidence>
<dbReference type="HOGENOM" id="CLU_043960_4_1_5"/>
<dbReference type="InterPro" id="IPR016125">
    <property type="entry name" value="Peptidase_C15-like"/>
</dbReference>
<evidence type="ECO:0000256" key="1">
    <source>
        <dbReference type="ARBA" id="ARBA00006641"/>
    </source>
</evidence>